<name>A0A2R6W1S3_MARPO</name>
<keyword evidence="1" id="KW-1133">Transmembrane helix</keyword>
<keyword evidence="1" id="KW-0812">Transmembrane</keyword>
<dbReference type="EMBL" id="KZ772852">
    <property type="protein sequence ID" value="PTQ27803.1"/>
    <property type="molecule type" value="Genomic_DNA"/>
</dbReference>
<gene>
    <name evidence="2" type="ORF">MARPO_0183s0008</name>
</gene>
<dbReference type="AlphaFoldDB" id="A0A2R6W1S3"/>
<keyword evidence="3" id="KW-1185">Reference proteome</keyword>
<feature type="transmembrane region" description="Helical" evidence="1">
    <location>
        <begin position="6"/>
        <end position="24"/>
    </location>
</feature>
<evidence type="ECO:0000313" key="2">
    <source>
        <dbReference type="EMBL" id="PTQ27803.1"/>
    </source>
</evidence>
<keyword evidence="1" id="KW-0472">Membrane</keyword>
<proteinExistence type="predicted"/>
<reference evidence="3" key="1">
    <citation type="journal article" date="2017" name="Cell">
        <title>Insights into land plant evolution garnered from the Marchantia polymorpha genome.</title>
        <authorList>
            <person name="Bowman J.L."/>
            <person name="Kohchi T."/>
            <person name="Yamato K.T."/>
            <person name="Jenkins J."/>
            <person name="Shu S."/>
            <person name="Ishizaki K."/>
            <person name="Yamaoka S."/>
            <person name="Nishihama R."/>
            <person name="Nakamura Y."/>
            <person name="Berger F."/>
            <person name="Adam C."/>
            <person name="Aki S.S."/>
            <person name="Althoff F."/>
            <person name="Araki T."/>
            <person name="Arteaga-Vazquez M.A."/>
            <person name="Balasubrmanian S."/>
            <person name="Barry K."/>
            <person name="Bauer D."/>
            <person name="Boehm C.R."/>
            <person name="Briginshaw L."/>
            <person name="Caballero-Perez J."/>
            <person name="Catarino B."/>
            <person name="Chen F."/>
            <person name="Chiyoda S."/>
            <person name="Chovatia M."/>
            <person name="Davies K.M."/>
            <person name="Delmans M."/>
            <person name="Demura T."/>
            <person name="Dierschke T."/>
            <person name="Dolan L."/>
            <person name="Dorantes-Acosta A.E."/>
            <person name="Eklund D.M."/>
            <person name="Florent S.N."/>
            <person name="Flores-Sandoval E."/>
            <person name="Fujiyama A."/>
            <person name="Fukuzawa H."/>
            <person name="Galik B."/>
            <person name="Grimanelli D."/>
            <person name="Grimwood J."/>
            <person name="Grossniklaus U."/>
            <person name="Hamada T."/>
            <person name="Haseloff J."/>
            <person name="Hetherington A.J."/>
            <person name="Higo A."/>
            <person name="Hirakawa Y."/>
            <person name="Hundley H.N."/>
            <person name="Ikeda Y."/>
            <person name="Inoue K."/>
            <person name="Inoue S.I."/>
            <person name="Ishida S."/>
            <person name="Jia Q."/>
            <person name="Kakita M."/>
            <person name="Kanazawa T."/>
            <person name="Kawai Y."/>
            <person name="Kawashima T."/>
            <person name="Kennedy M."/>
            <person name="Kinose K."/>
            <person name="Kinoshita T."/>
            <person name="Kohara Y."/>
            <person name="Koide E."/>
            <person name="Komatsu K."/>
            <person name="Kopischke S."/>
            <person name="Kubo M."/>
            <person name="Kyozuka J."/>
            <person name="Lagercrantz U."/>
            <person name="Lin S.S."/>
            <person name="Lindquist E."/>
            <person name="Lipzen A.M."/>
            <person name="Lu C.W."/>
            <person name="De Luna E."/>
            <person name="Martienssen R.A."/>
            <person name="Minamino N."/>
            <person name="Mizutani M."/>
            <person name="Mizutani M."/>
            <person name="Mochizuki N."/>
            <person name="Monte I."/>
            <person name="Mosher R."/>
            <person name="Nagasaki H."/>
            <person name="Nakagami H."/>
            <person name="Naramoto S."/>
            <person name="Nishitani K."/>
            <person name="Ohtani M."/>
            <person name="Okamoto T."/>
            <person name="Okumura M."/>
            <person name="Phillips J."/>
            <person name="Pollak B."/>
            <person name="Reinders A."/>
            <person name="Rovekamp M."/>
            <person name="Sano R."/>
            <person name="Sawa S."/>
            <person name="Schmid M.W."/>
            <person name="Shirakawa M."/>
            <person name="Solano R."/>
            <person name="Spunde A."/>
            <person name="Suetsugu N."/>
            <person name="Sugano S."/>
            <person name="Sugiyama A."/>
            <person name="Sun R."/>
            <person name="Suzuki Y."/>
            <person name="Takenaka M."/>
            <person name="Takezawa D."/>
            <person name="Tomogane H."/>
            <person name="Tsuzuki M."/>
            <person name="Ueda T."/>
            <person name="Umeda M."/>
            <person name="Ward J.M."/>
            <person name="Watanabe Y."/>
            <person name="Yazaki K."/>
            <person name="Yokoyama R."/>
            <person name="Yoshitake Y."/>
            <person name="Yotsui I."/>
            <person name="Zachgo S."/>
            <person name="Schmutz J."/>
        </authorList>
    </citation>
    <scope>NUCLEOTIDE SEQUENCE [LARGE SCALE GENOMIC DNA]</scope>
    <source>
        <strain evidence="3">Tak-1</strain>
    </source>
</reference>
<dbReference type="Gramene" id="Mp3g24760.1">
    <property type="protein sequence ID" value="Mp3g24760.1.cds"/>
    <property type="gene ID" value="Mp3g24760"/>
</dbReference>
<sequence>MTTDEVLVYLLCELISYSVYWQVFRYSLILRESTPDKKESAVSIRLPYLLEQQSLRGRGVQIRWMACAEIAYHWMEKATYRVIDGFDCID</sequence>
<protein>
    <submittedName>
        <fullName evidence="2">Uncharacterized protein</fullName>
    </submittedName>
</protein>
<evidence type="ECO:0000256" key="1">
    <source>
        <dbReference type="SAM" id="Phobius"/>
    </source>
</evidence>
<dbReference type="Proteomes" id="UP000244005">
    <property type="component" value="Unassembled WGS sequence"/>
</dbReference>
<evidence type="ECO:0000313" key="3">
    <source>
        <dbReference type="Proteomes" id="UP000244005"/>
    </source>
</evidence>
<organism evidence="2 3">
    <name type="scientific">Marchantia polymorpha</name>
    <name type="common">Common liverwort</name>
    <name type="synonym">Marchantia aquatica</name>
    <dbReference type="NCBI Taxonomy" id="3197"/>
    <lineage>
        <taxon>Eukaryota</taxon>
        <taxon>Viridiplantae</taxon>
        <taxon>Streptophyta</taxon>
        <taxon>Embryophyta</taxon>
        <taxon>Marchantiophyta</taxon>
        <taxon>Marchantiopsida</taxon>
        <taxon>Marchantiidae</taxon>
        <taxon>Marchantiales</taxon>
        <taxon>Marchantiaceae</taxon>
        <taxon>Marchantia</taxon>
    </lineage>
</organism>
<accession>A0A2R6W1S3</accession>